<dbReference type="PANTHER" id="PTHR34861:SF11">
    <property type="entry name" value="CYCLASE"/>
    <property type="match status" value="1"/>
</dbReference>
<dbReference type="InterPro" id="IPR002347">
    <property type="entry name" value="SDR_fam"/>
</dbReference>
<evidence type="ECO:0000313" key="6">
    <source>
        <dbReference type="Proteomes" id="UP001153461"/>
    </source>
</evidence>
<dbReference type="GO" id="GO:0019594">
    <property type="term" value="P:mannitol metabolic process"/>
    <property type="evidence" value="ECO:0007669"/>
    <property type="project" value="UniProtKB-ARBA"/>
</dbReference>
<dbReference type="OrthoDB" id="5396at2759"/>
<dbReference type="PRINTS" id="PR00081">
    <property type="entry name" value="GDHRDH"/>
</dbReference>
<proteinExistence type="inferred from homology"/>
<dbReference type="FunFam" id="3.40.50.720:FF:000090">
    <property type="entry name" value="NADP-dependent mannitol dehydrogenase"/>
    <property type="match status" value="1"/>
</dbReference>
<dbReference type="GO" id="GO:0004061">
    <property type="term" value="F:arylformamidase activity"/>
    <property type="evidence" value="ECO:0007669"/>
    <property type="project" value="InterPro"/>
</dbReference>
<dbReference type="Gene3D" id="3.40.50.720">
    <property type="entry name" value="NAD(P)-binding Rossmann-like Domain"/>
    <property type="match status" value="1"/>
</dbReference>
<dbReference type="Pfam" id="PF13561">
    <property type="entry name" value="adh_short_C2"/>
    <property type="match status" value="1"/>
</dbReference>
<name>A0A9W4IGD6_PENNA</name>
<dbReference type="Pfam" id="PF04199">
    <property type="entry name" value="Cyclase"/>
    <property type="match status" value="1"/>
</dbReference>
<comment type="similarity">
    <text evidence="2">Belongs to the Cyclase 1 superfamily.</text>
</comment>
<dbReference type="AlphaFoldDB" id="A0A9W4IGD6"/>
<dbReference type="InterPro" id="IPR007325">
    <property type="entry name" value="KFase/CYL"/>
</dbReference>
<evidence type="ECO:0000256" key="4">
    <source>
        <dbReference type="ARBA" id="ARBA00023002"/>
    </source>
</evidence>
<dbReference type="GO" id="GO:0050085">
    <property type="term" value="F:mannitol 2-dehydrogenase (NADP+) activity"/>
    <property type="evidence" value="ECO:0007669"/>
    <property type="project" value="UniProtKB-ARBA"/>
</dbReference>
<dbReference type="SUPFAM" id="SSF102198">
    <property type="entry name" value="Putative cyclase"/>
    <property type="match status" value="1"/>
</dbReference>
<evidence type="ECO:0000256" key="2">
    <source>
        <dbReference type="ARBA" id="ARBA00007865"/>
    </source>
</evidence>
<dbReference type="InterPro" id="IPR037175">
    <property type="entry name" value="KFase_sf"/>
</dbReference>
<evidence type="ECO:0000256" key="1">
    <source>
        <dbReference type="ARBA" id="ARBA00006484"/>
    </source>
</evidence>
<dbReference type="CDD" id="cd05352">
    <property type="entry name" value="MDH-like_SDR_c"/>
    <property type="match status" value="1"/>
</dbReference>
<dbReference type="SUPFAM" id="SSF51735">
    <property type="entry name" value="NAD(P)-binding Rossmann-fold domains"/>
    <property type="match status" value="1"/>
</dbReference>
<organism evidence="5 6">
    <name type="scientific">Penicillium nalgiovense</name>
    <dbReference type="NCBI Taxonomy" id="60175"/>
    <lineage>
        <taxon>Eukaryota</taxon>
        <taxon>Fungi</taxon>
        <taxon>Dikarya</taxon>
        <taxon>Ascomycota</taxon>
        <taxon>Pezizomycotina</taxon>
        <taxon>Eurotiomycetes</taxon>
        <taxon>Eurotiomycetidae</taxon>
        <taxon>Eurotiales</taxon>
        <taxon>Aspergillaceae</taxon>
        <taxon>Penicillium</taxon>
    </lineage>
</organism>
<dbReference type="Gene3D" id="3.50.30.50">
    <property type="entry name" value="Putative cyclase"/>
    <property type="match status" value="1"/>
</dbReference>
<dbReference type="PANTHER" id="PTHR34861">
    <property type="match status" value="1"/>
</dbReference>
<comment type="similarity">
    <text evidence="1">Belongs to the short-chain dehydrogenases/reductases (SDR) family.</text>
</comment>
<evidence type="ECO:0000256" key="3">
    <source>
        <dbReference type="ARBA" id="ARBA00022857"/>
    </source>
</evidence>
<reference evidence="5" key="1">
    <citation type="submission" date="2021-07" db="EMBL/GenBank/DDBJ databases">
        <authorList>
            <person name="Branca A.L. A."/>
        </authorList>
    </citation>
    <scope>NUCLEOTIDE SEQUENCE</scope>
</reference>
<dbReference type="InterPro" id="IPR036291">
    <property type="entry name" value="NAD(P)-bd_dom_sf"/>
</dbReference>
<dbReference type="GO" id="GO:0019441">
    <property type="term" value="P:L-tryptophan catabolic process to kynurenine"/>
    <property type="evidence" value="ECO:0007669"/>
    <property type="project" value="InterPro"/>
</dbReference>
<protein>
    <submittedName>
        <fullName evidence="5">Uncharacterized protein</fullName>
    </submittedName>
</protein>
<keyword evidence="3" id="KW-0521">NADP</keyword>
<sequence length="616" mass="67936">MAEADDDAVISFDSLPLDPAGPRGNAWGRFGKHDQLGTLNLLTPERVAEAAKEIRTGVRISLDWPLSMPSHPSFNRDPFKQELVLRNPNCVYDDILTFNSQGSTQWDGFRHYANQKSRQFYNGHTTEEIESSDIIGIHSICEHGGITGRGVLLDYAEWATTNSITISAFESEAIILDNLKRVVKDHNLNFQKGDILFIRSGFTAAYNKLENQQRKELALRSSPDFSGVEATEGMVRWLWEHQFSAVAGDAPSFERAPIRGAHADPNFNLHEWVLAGWGTPIGEMFDLEKLSEHCKASGRYSFFLSSMPLKVIGGVASPPNAPSILQANNSQIFHLPFRTHHTHLSLFSPTMPIEIPQASSLKDLFSLKDKVVVVTGASGPRGIGLEAARGCAEMGGNIAITYFSRRETAEANAKALQEEYGIQAKAYKCDTSKWNEVQELVANVIADFGRIDSFIANAGRTADAGVLDGSVEDWENIIQADLNSVFYCAKAVGPHFKERGKGSFVITASMSGHIVNFPQEQTSYNVAKAGCIHMARSLANEWRDFARVNSISPGYINTGLGDFVDEETQKSWNNMIPMGRQSDPKELKAAYVYFASDASSYTTGADLRIDGGYICR</sequence>
<evidence type="ECO:0000313" key="5">
    <source>
        <dbReference type="EMBL" id="CAG8276973.1"/>
    </source>
</evidence>
<gene>
    <name evidence="5" type="ORF">PNAL_LOCUS9308</name>
</gene>
<comment type="caution">
    <text evidence="5">The sequence shown here is derived from an EMBL/GenBank/DDBJ whole genome shotgun (WGS) entry which is preliminary data.</text>
</comment>
<accession>A0A9W4IGD6</accession>
<keyword evidence="4" id="KW-0560">Oxidoreductase</keyword>
<dbReference type="Proteomes" id="UP001153461">
    <property type="component" value="Unassembled WGS sequence"/>
</dbReference>
<dbReference type="EMBL" id="CAJVNV010000616">
    <property type="protein sequence ID" value="CAG8276973.1"/>
    <property type="molecule type" value="Genomic_DNA"/>
</dbReference>